<keyword evidence="8" id="KW-1185">Reference proteome</keyword>
<evidence type="ECO:0000313" key="8">
    <source>
        <dbReference type="Proteomes" id="UP000031843"/>
    </source>
</evidence>
<dbReference type="PROSITE" id="PS50850">
    <property type="entry name" value="MFS"/>
    <property type="match status" value="1"/>
</dbReference>
<dbReference type="Gene3D" id="1.20.1250.20">
    <property type="entry name" value="MFS general substrate transporter like domains"/>
    <property type="match status" value="1"/>
</dbReference>
<evidence type="ECO:0000256" key="4">
    <source>
        <dbReference type="ARBA" id="ARBA00023136"/>
    </source>
</evidence>
<dbReference type="STRING" id="68895.RR42_s0831"/>
<accession>A0A0C4YPA7</accession>
<dbReference type="EMBL" id="CP010537">
    <property type="protein sequence ID" value="AJG22421.1"/>
    <property type="molecule type" value="Genomic_DNA"/>
</dbReference>
<gene>
    <name evidence="7" type="ORF">RR42_s0831</name>
</gene>
<name>A0A0C4YPA7_9BURK</name>
<dbReference type="InterPro" id="IPR011701">
    <property type="entry name" value="MFS"/>
</dbReference>
<evidence type="ECO:0000313" key="7">
    <source>
        <dbReference type="EMBL" id="AJG22421.1"/>
    </source>
</evidence>
<evidence type="ECO:0000256" key="2">
    <source>
        <dbReference type="ARBA" id="ARBA00022692"/>
    </source>
</evidence>
<feature type="transmembrane region" description="Helical" evidence="5">
    <location>
        <begin position="314"/>
        <end position="332"/>
    </location>
</feature>
<dbReference type="SUPFAM" id="SSF103473">
    <property type="entry name" value="MFS general substrate transporter"/>
    <property type="match status" value="1"/>
</dbReference>
<dbReference type="CDD" id="cd17365">
    <property type="entry name" value="MFS_PcaK_like"/>
    <property type="match status" value="1"/>
</dbReference>
<dbReference type="KEGG" id="cbw:RR42_s0831"/>
<evidence type="ECO:0000256" key="1">
    <source>
        <dbReference type="ARBA" id="ARBA00004141"/>
    </source>
</evidence>
<dbReference type="PROSITE" id="PS00216">
    <property type="entry name" value="SUGAR_TRANSPORT_1"/>
    <property type="match status" value="1"/>
</dbReference>
<reference evidence="7 8" key="1">
    <citation type="journal article" date="2015" name="Genome Announc.">
        <title>Complete Genome Sequence of Cupriavidus basilensis 4G11, Isolated from the Oak Ridge Field Research Center Site.</title>
        <authorList>
            <person name="Ray J."/>
            <person name="Waters R.J."/>
            <person name="Skerker J.M."/>
            <person name="Kuehl J.V."/>
            <person name="Price M.N."/>
            <person name="Huang J."/>
            <person name="Chakraborty R."/>
            <person name="Arkin A.P."/>
            <person name="Deutschbauer A."/>
        </authorList>
    </citation>
    <scope>NUCLEOTIDE SEQUENCE [LARGE SCALE GENOMIC DNA]</scope>
    <source>
        <strain evidence="7">4G11</strain>
    </source>
</reference>
<dbReference type="RefSeq" id="WP_043353891.1">
    <property type="nucleotide sequence ID" value="NZ_CP010537.1"/>
</dbReference>
<feature type="transmembrane region" description="Helical" evidence="5">
    <location>
        <begin position="82"/>
        <end position="101"/>
    </location>
</feature>
<evidence type="ECO:0000256" key="5">
    <source>
        <dbReference type="SAM" id="Phobius"/>
    </source>
</evidence>
<evidence type="ECO:0000259" key="6">
    <source>
        <dbReference type="PROSITE" id="PS50850"/>
    </source>
</evidence>
<dbReference type="InterPro" id="IPR005829">
    <property type="entry name" value="Sugar_transporter_CS"/>
</dbReference>
<feature type="transmembrane region" description="Helical" evidence="5">
    <location>
        <begin position="107"/>
        <end position="127"/>
    </location>
</feature>
<organism evidence="7 8">
    <name type="scientific">Cupriavidus basilensis</name>
    <dbReference type="NCBI Taxonomy" id="68895"/>
    <lineage>
        <taxon>Bacteria</taxon>
        <taxon>Pseudomonadati</taxon>
        <taxon>Pseudomonadota</taxon>
        <taxon>Betaproteobacteria</taxon>
        <taxon>Burkholderiales</taxon>
        <taxon>Burkholderiaceae</taxon>
        <taxon>Cupriavidus</taxon>
    </lineage>
</organism>
<feature type="transmembrane region" description="Helical" evidence="5">
    <location>
        <begin position="139"/>
        <end position="164"/>
    </location>
</feature>
<dbReference type="OrthoDB" id="7066727at2"/>
<comment type="subcellular location">
    <subcellularLocation>
        <location evidence="1">Membrane</location>
        <topology evidence="1">Multi-pass membrane protein</topology>
    </subcellularLocation>
</comment>
<feature type="transmembrane region" description="Helical" evidence="5">
    <location>
        <begin position="287"/>
        <end position="307"/>
    </location>
</feature>
<feature type="transmembrane region" description="Helical" evidence="5">
    <location>
        <begin position="249"/>
        <end position="267"/>
    </location>
</feature>
<dbReference type="PANTHER" id="PTHR23508">
    <property type="entry name" value="CARBOXYLIC ACID TRANSPORTER PROTEIN HOMOLOG"/>
    <property type="match status" value="1"/>
</dbReference>
<feature type="transmembrane region" description="Helical" evidence="5">
    <location>
        <begin position="373"/>
        <end position="396"/>
    </location>
</feature>
<dbReference type="GO" id="GO:0005886">
    <property type="term" value="C:plasma membrane"/>
    <property type="evidence" value="ECO:0007669"/>
    <property type="project" value="TreeGrafter"/>
</dbReference>
<dbReference type="InterPro" id="IPR036259">
    <property type="entry name" value="MFS_trans_sf"/>
</dbReference>
<keyword evidence="3 5" id="KW-1133">Transmembrane helix</keyword>
<sequence length="442" mass="46886">MQQATLPARNSLFVVILCFLTIVADGYDLIVYGATLPRLLEEPGWGLTPAAAGMIGSWTLAGLMVGMGAAGPLSDRVGRRNLIMAGVLWFSIGSILCALAPSPFSLGAARFFTGIGLGGVVPSAVALTVEYAPANRRQLYNALTLTGYSVGGVICALLAITLLQEHGWRMLYALGALYALILPGMYLWLPESVSFLVEHGRMEEARILAARHSLDLERIIREQRGQAVHAAASGARGYRLLATDAMRTSALLFALVSFCVQLIVYGLNAWLPQLMRKAGYPLGSSLQFLLVMQFGAVVGMIGGALLADRLGSKRVIIPFFMIGGLSLLALSQKLDLGWLMLAVFGAGIGSIGTTTLIYGYIATHFPASCRGSALGASQAFGRFGSILGPLIGGWIVGSNLALHWNFYAFVVPAVVAIMLVPLIPKPALEPDATPVADYRTAD</sequence>
<dbReference type="PANTHER" id="PTHR23508:SF10">
    <property type="entry name" value="CARBOXYLIC ACID TRANSPORTER PROTEIN HOMOLOG"/>
    <property type="match status" value="1"/>
</dbReference>
<dbReference type="AlphaFoldDB" id="A0A0C4YPA7"/>
<feature type="transmembrane region" description="Helical" evidence="5">
    <location>
        <begin position="170"/>
        <end position="189"/>
    </location>
</feature>
<dbReference type="InterPro" id="IPR020846">
    <property type="entry name" value="MFS_dom"/>
</dbReference>
<dbReference type="Pfam" id="PF07690">
    <property type="entry name" value="MFS_1"/>
    <property type="match status" value="1"/>
</dbReference>
<keyword evidence="2 5" id="KW-0812">Transmembrane</keyword>
<dbReference type="GO" id="GO:0046943">
    <property type="term" value="F:carboxylic acid transmembrane transporter activity"/>
    <property type="evidence" value="ECO:0007669"/>
    <property type="project" value="TreeGrafter"/>
</dbReference>
<proteinExistence type="predicted"/>
<evidence type="ECO:0000256" key="3">
    <source>
        <dbReference type="ARBA" id="ARBA00022989"/>
    </source>
</evidence>
<feature type="transmembrane region" description="Helical" evidence="5">
    <location>
        <begin position="50"/>
        <end position="70"/>
    </location>
</feature>
<dbReference type="Proteomes" id="UP000031843">
    <property type="component" value="Chromosome secondary"/>
</dbReference>
<feature type="transmembrane region" description="Helical" evidence="5">
    <location>
        <begin position="402"/>
        <end position="423"/>
    </location>
</feature>
<keyword evidence="4 5" id="KW-0472">Membrane</keyword>
<protein>
    <submittedName>
        <fullName evidence="7">4-hydroxybenzoate transporter</fullName>
    </submittedName>
</protein>
<feature type="domain" description="Major facilitator superfamily (MFS) profile" evidence="6">
    <location>
        <begin position="14"/>
        <end position="428"/>
    </location>
</feature>
<dbReference type="PROSITE" id="PS00217">
    <property type="entry name" value="SUGAR_TRANSPORT_2"/>
    <property type="match status" value="1"/>
</dbReference>
<feature type="transmembrane region" description="Helical" evidence="5">
    <location>
        <begin position="338"/>
        <end position="361"/>
    </location>
</feature>